<comment type="caution">
    <text evidence="2">The sequence shown here is derived from an EMBL/GenBank/DDBJ whole genome shotgun (WGS) entry which is preliminary data.</text>
</comment>
<accession>A0A392U4F0</accession>
<feature type="compositionally biased region" description="Basic and acidic residues" evidence="1">
    <location>
        <begin position="13"/>
        <end position="37"/>
    </location>
</feature>
<name>A0A392U4F0_9FABA</name>
<reference evidence="2 3" key="1">
    <citation type="journal article" date="2018" name="Front. Plant Sci.">
        <title>Red Clover (Trifolium pratense) and Zigzag Clover (T. medium) - A Picture of Genomic Similarities and Differences.</title>
        <authorList>
            <person name="Dluhosova J."/>
            <person name="Istvanek J."/>
            <person name="Nedelnik J."/>
            <person name="Repkova J."/>
        </authorList>
    </citation>
    <scope>NUCLEOTIDE SEQUENCE [LARGE SCALE GENOMIC DNA]</scope>
    <source>
        <strain evidence="3">cv. 10/8</strain>
        <tissue evidence="2">Leaf</tissue>
    </source>
</reference>
<feature type="non-terminal residue" evidence="2">
    <location>
        <position position="37"/>
    </location>
</feature>
<sequence length="37" mass="4172">MSGKEVGKGIGENLEKEEKVVEAREKHEGEIEESEKE</sequence>
<evidence type="ECO:0000313" key="2">
    <source>
        <dbReference type="EMBL" id="MCI67266.1"/>
    </source>
</evidence>
<evidence type="ECO:0000313" key="3">
    <source>
        <dbReference type="Proteomes" id="UP000265520"/>
    </source>
</evidence>
<dbReference type="EMBL" id="LXQA010713005">
    <property type="protein sequence ID" value="MCI67266.1"/>
    <property type="molecule type" value="Genomic_DNA"/>
</dbReference>
<dbReference type="AlphaFoldDB" id="A0A392U4F0"/>
<keyword evidence="3" id="KW-1185">Reference proteome</keyword>
<proteinExistence type="predicted"/>
<evidence type="ECO:0000256" key="1">
    <source>
        <dbReference type="SAM" id="MobiDB-lite"/>
    </source>
</evidence>
<dbReference type="Proteomes" id="UP000265520">
    <property type="component" value="Unassembled WGS sequence"/>
</dbReference>
<organism evidence="2 3">
    <name type="scientific">Trifolium medium</name>
    <dbReference type="NCBI Taxonomy" id="97028"/>
    <lineage>
        <taxon>Eukaryota</taxon>
        <taxon>Viridiplantae</taxon>
        <taxon>Streptophyta</taxon>
        <taxon>Embryophyta</taxon>
        <taxon>Tracheophyta</taxon>
        <taxon>Spermatophyta</taxon>
        <taxon>Magnoliopsida</taxon>
        <taxon>eudicotyledons</taxon>
        <taxon>Gunneridae</taxon>
        <taxon>Pentapetalae</taxon>
        <taxon>rosids</taxon>
        <taxon>fabids</taxon>
        <taxon>Fabales</taxon>
        <taxon>Fabaceae</taxon>
        <taxon>Papilionoideae</taxon>
        <taxon>50 kb inversion clade</taxon>
        <taxon>NPAAA clade</taxon>
        <taxon>Hologalegina</taxon>
        <taxon>IRL clade</taxon>
        <taxon>Trifolieae</taxon>
        <taxon>Trifolium</taxon>
    </lineage>
</organism>
<protein>
    <submittedName>
        <fullName evidence="2">Uncharacterized protein</fullName>
    </submittedName>
</protein>
<feature type="region of interest" description="Disordered" evidence="1">
    <location>
        <begin position="1"/>
        <end position="37"/>
    </location>
</feature>